<feature type="transmembrane region" description="Helical" evidence="1">
    <location>
        <begin position="7"/>
        <end position="25"/>
    </location>
</feature>
<keyword evidence="3" id="KW-1185">Reference proteome</keyword>
<evidence type="ECO:0000313" key="3">
    <source>
        <dbReference type="Proteomes" id="UP001605036"/>
    </source>
</evidence>
<name>A0ABD1YDX8_9MARC</name>
<gene>
    <name evidence="2" type="ORF">R1flu_013685</name>
</gene>
<reference evidence="2 3" key="1">
    <citation type="submission" date="2024-09" db="EMBL/GenBank/DDBJ databases">
        <title>Chromosome-scale assembly of Riccia fluitans.</title>
        <authorList>
            <person name="Paukszto L."/>
            <person name="Sawicki J."/>
            <person name="Karawczyk K."/>
            <person name="Piernik-Szablinska J."/>
            <person name="Szczecinska M."/>
            <person name="Mazdziarz M."/>
        </authorList>
    </citation>
    <scope>NUCLEOTIDE SEQUENCE [LARGE SCALE GENOMIC DNA]</scope>
    <source>
        <strain evidence="2">Rf_01</strain>
        <tissue evidence="2">Aerial parts of the thallus</tissue>
    </source>
</reference>
<keyword evidence="1" id="KW-0472">Membrane</keyword>
<comment type="caution">
    <text evidence="2">The sequence shown here is derived from an EMBL/GenBank/DDBJ whole genome shotgun (WGS) entry which is preliminary data.</text>
</comment>
<organism evidence="2 3">
    <name type="scientific">Riccia fluitans</name>
    <dbReference type="NCBI Taxonomy" id="41844"/>
    <lineage>
        <taxon>Eukaryota</taxon>
        <taxon>Viridiplantae</taxon>
        <taxon>Streptophyta</taxon>
        <taxon>Embryophyta</taxon>
        <taxon>Marchantiophyta</taxon>
        <taxon>Marchantiopsida</taxon>
        <taxon>Marchantiidae</taxon>
        <taxon>Marchantiales</taxon>
        <taxon>Ricciaceae</taxon>
        <taxon>Riccia</taxon>
    </lineage>
</organism>
<protein>
    <submittedName>
        <fullName evidence="2">Uncharacterized protein</fullName>
    </submittedName>
</protein>
<evidence type="ECO:0000313" key="2">
    <source>
        <dbReference type="EMBL" id="KAL2628999.1"/>
    </source>
</evidence>
<proteinExistence type="predicted"/>
<evidence type="ECO:0000256" key="1">
    <source>
        <dbReference type="SAM" id="Phobius"/>
    </source>
</evidence>
<dbReference type="AlphaFoldDB" id="A0ABD1YDX8"/>
<dbReference type="Proteomes" id="UP001605036">
    <property type="component" value="Unassembled WGS sequence"/>
</dbReference>
<accession>A0ABD1YDX8</accession>
<keyword evidence="1" id="KW-0812">Transmembrane</keyword>
<keyword evidence="1" id="KW-1133">Transmembrane helix</keyword>
<dbReference type="EMBL" id="JBHFFA010000004">
    <property type="protein sequence ID" value="KAL2628999.1"/>
    <property type="molecule type" value="Genomic_DNA"/>
</dbReference>
<sequence length="127" mass="13242">MSGGYILCLPLVTYAILISFFLGFFNSCPNISKDRQHWPSLASGGKFLATGGEHFANDGKDFATAGETFANGGEDFAIGGFESTVTEGFVISCLQWRRFANSGGGSSTLAKSSPAAAKALLTLAKAC</sequence>